<name>K4R3P3_STRDJ</name>
<evidence type="ECO:0000313" key="1">
    <source>
        <dbReference type="EMBL" id="CCK27715.1"/>
    </source>
</evidence>
<evidence type="ECO:0000313" key="2">
    <source>
        <dbReference type="Proteomes" id="UP000008043"/>
    </source>
</evidence>
<gene>
    <name evidence="1" type="ORF">BN159_3336</name>
</gene>
<sequence>MNELCLTAPRTEVSELGDESVALGAVRTALDHIDQEVFDAGLQL</sequence>
<protein>
    <submittedName>
        <fullName evidence="1">Uncharacterized protein</fullName>
    </submittedName>
</protein>
<dbReference type="KEGG" id="sdv:BN159_3336"/>
<accession>K4R3P3</accession>
<dbReference type="HOGENOM" id="CLU_3222452_0_0_11"/>
<proteinExistence type="predicted"/>
<keyword evidence="2" id="KW-1185">Reference proteome</keyword>
<dbReference type="Proteomes" id="UP000008043">
    <property type="component" value="Chromosome"/>
</dbReference>
<reference evidence="1 2" key="1">
    <citation type="journal article" date="2012" name="J. Bacteriol.">
        <title>Genome sequence of the bacterium Streptomyces davawensis JCM 4913 and heterologous production of the unique antibiotic roseoflavin.</title>
        <authorList>
            <person name="Jankowitsch F."/>
            <person name="Schwarz J."/>
            <person name="Ruckert C."/>
            <person name="Gust B."/>
            <person name="Szczepanowski R."/>
            <person name="Blom J."/>
            <person name="Pelzer S."/>
            <person name="Kalinowski J."/>
            <person name="Mack M."/>
        </authorList>
    </citation>
    <scope>NUCLEOTIDE SEQUENCE [LARGE SCALE GENOMIC DNA]</scope>
    <source>
        <strain evidence="2">DSM 101723 / JCM 4913 / KCC S-0913 / 768</strain>
    </source>
</reference>
<organism evidence="1 2">
    <name type="scientific">Streptomyces davaonensis (strain DSM 101723 / JCM 4913 / KCC S-0913 / 768)</name>
    <dbReference type="NCBI Taxonomy" id="1214101"/>
    <lineage>
        <taxon>Bacteria</taxon>
        <taxon>Bacillati</taxon>
        <taxon>Actinomycetota</taxon>
        <taxon>Actinomycetes</taxon>
        <taxon>Kitasatosporales</taxon>
        <taxon>Streptomycetaceae</taxon>
        <taxon>Streptomyces</taxon>
    </lineage>
</organism>
<dbReference type="EMBL" id="HE971709">
    <property type="protein sequence ID" value="CCK27715.1"/>
    <property type="molecule type" value="Genomic_DNA"/>
</dbReference>
<dbReference type="AlphaFoldDB" id="K4R3P3"/>
<dbReference type="PATRIC" id="fig|1214101.3.peg.3384"/>